<feature type="domain" description="F-box" evidence="2">
    <location>
        <begin position="1"/>
        <end position="50"/>
    </location>
</feature>
<proteinExistence type="predicted"/>
<keyword evidence="4" id="KW-1185">Reference proteome</keyword>
<dbReference type="Pfam" id="PF00646">
    <property type="entry name" value="F-box"/>
    <property type="match status" value="1"/>
</dbReference>
<dbReference type="OMA" id="FGMMNVE"/>
<sequence>MPSLLTLPLELLVAISTYLSTKDLGFLRLTCKRVEKSLYSWFAEEFFTKKQFMLTHKSLQTLIDISRHESLSKHVTHVILATNIYPAVLYTFRDADAAASWTQGFYDQQALMSTGYDQDMLTEAFEKLDNLQVVGIRDFNSNNRRRDGTNASWSSWGAPTVLQETGIELQFASDRFSNTTTSFLAHIFQTLICALARAGRKPPNIEVFLRKELLPDIAFHFPSFLTPSVTPILQNLETLLISTDRIPTHALRHGIGADGKDGPFLRQFLGQTHNLRHLRINFNKFARLHTDSFLEWLGQPAVATGAAPIRILDPPPIALTNLEQLELGQMTVGPVCLLRVIDKFASTLKDFCLWRTNLVNHPDDARSAAKSTITADFLKSLSCMRQLVLTHFKLGFLQQDGHFTNFKTQDLKDAPCDKTREYTGEKMGHFIQELINDIVIDEPRSYYSDHSDDGSNDDDNEDLEMLDEEGGDSENDDE</sequence>
<organism evidence="3 4">
    <name type="scientific">Talaromyces islandicus</name>
    <name type="common">Penicillium islandicum</name>
    <dbReference type="NCBI Taxonomy" id="28573"/>
    <lineage>
        <taxon>Eukaryota</taxon>
        <taxon>Fungi</taxon>
        <taxon>Dikarya</taxon>
        <taxon>Ascomycota</taxon>
        <taxon>Pezizomycotina</taxon>
        <taxon>Eurotiomycetes</taxon>
        <taxon>Eurotiomycetidae</taxon>
        <taxon>Eurotiales</taxon>
        <taxon>Trichocomaceae</taxon>
        <taxon>Talaromyces</taxon>
        <taxon>Talaromyces sect. Islandici</taxon>
    </lineage>
</organism>
<feature type="region of interest" description="Disordered" evidence="1">
    <location>
        <begin position="444"/>
        <end position="478"/>
    </location>
</feature>
<name>A0A0U1LSF2_TALIS</name>
<dbReference type="PROSITE" id="PS50181">
    <property type="entry name" value="FBOX"/>
    <property type="match status" value="1"/>
</dbReference>
<dbReference type="InterPro" id="IPR036047">
    <property type="entry name" value="F-box-like_dom_sf"/>
</dbReference>
<feature type="compositionally biased region" description="Acidic residues" evidence="1">
    <location>
        <begin position="454"/>
        <end position="478"/>
    </location>
</feature>
<reference evidence="3 4" key="1">
    <citation type="submission" date="2015-04" db="EMBL/GenBank/DDBJ databases">
        <authorList>
            <person name="Syromyatnikov M.Y."/>
            <person name="Popov V.N."/>
        </authorList>
    </citation>
    <scope>NUCLEOTIDE SEQUENCE [LARGE SCALE GENOMIC DNA]</scope>
    <source>
        <strain evidence="3">WF-38-12</strain>
    </source>
</reference>
<dbReference type="Proteomes" id="UP000054383">
    <property type="component" value="Unassembled WGS sequence"/>
</dbReference>
<accession>A0A0U1LSF2</accession>
<evidence type="ECO:0000313" key="4">
    <source>
        <dbReference type="Proteomes" id="UP000054383"/>
    </source>
</evidence>
<evidence type="ECO:0000313" key="3">
    <source>
        <dbReference type="EMBL" id="CRG86205.1"/>
    </source>
</evidence>
<protein>
    <recommendedName>
        <fullName evidence="2">F-box domain-containing protein</fullName>
    </recommendedName>
</protein>
<gene>
    <name evidence="3" type="ORF">PISL3812_03208</name>
</gene>
<dbReference type="InterPro" id="IPR001810">
    <property type="entry name" value="F-box_dom"/>
</dbReference>
<dbReference type="STRING" id="28573.A0A0U1LSF2"/>
<dbReference type="AlphaFoldDB" id="A0A0U1LSF2"/>
<dbReference type="EMBL" id="CVMT01000002">
    <property type="protein sequence ID" value="CRG86205.1"/>
    <property type="molecule type" value="Genomic_DNA"/>
</dbReference>
<dbReference type="SUPFAM" id="SSF81383">
    <property type="entry name" value="F-box domain"/>
    <property type="match status" value="1"/>
</dbReference>
<dbReference type="OrthoDB" id="5279008at2759"/>
<evidence type="ECO:0000256" key="1">
    <source>
        <dbReference type="SAM" id="MobiDB-lite"/>
    </source>
</evidence>
<feature type="compositionally biased region" description="Basic and acidic residues" evidence="1">
    <location>
        <begin position="444"/>
        <end position="453"/>
    </location>
</feature>
<evidence type="ECO:0000259" key="2">
    <source>
        <dbReference type="PROSITE" id="PS50181"/>
    </source>
</evidence>
<dbReference type="SUPFAM" id="SSF52047">
    <property type="entry name" value="RNI-like"/>
    <property type="match status" value="1"/>
</dbReference>